<dbReference type="Proteomes" id="UP000075882">
    <property type="component" value="Unassembled WGS sequence"/>
</dbReference>
<proteinExistence type="predicted"/>
<name>A0A8W7PYL6_ANOCL</name>
<dbReference type="AlphaFoldDB" id="A0A8W7PYL6"/>
<organism evidence="1">
    <name type="scientific">Anopheles coluzzii</name>
    <name type="common">African malaria mosquito</name>
    <dbReference type="NCBI Taxonomy" id="1518534"/>
    <lineage>
        <taxon>Eukaryota</taxon>
        <taxon>Metazoa</taxon>
        <taxon>Ecdysozoa</taxon>
        <taxon>Arthropoda</taxon>
        <taxon>Hexapoda</taxon>
        <taxon>Insecta</taxon>
        <taxon>Pterygota</taxon>
        <taxon>Neoptera</taxon>
        <taxon>Endopterygota</taxon>
        <taxon>Diptera</taxon>
        <taxon>Nematocera</taxon>
        <taxon>Culicoidea</taxon>
        <taxon>Culicidae</taxon>
        <taxon>Anophelinae</taxon>
        <taxon>Anopheles</taxon>
    </lineage>
</organism>
<reference evidence="1" key="1">
    <citation type="submission" date="2022-08" db="UniProtKB">
        <authorList>
            <consortium name="EnsemblMetazoa"/>
        </authorList>
    </citation>
    <scope>IDENTIFICATION</scope>
</reference>
<sequence length="108" mass="11850">MVQVALAIVRRDHAAELAVAGIVEAGVGREQQQPAGLLPPADLLPAHDRLHDRVEATLRRVQIAGHVRALHLLLVTTKIRPNTAKTPSQAHFKEQSGFNFLDSNRVKE</sequence>
<accession>A0A8W7PYL6</accession>
<protein>
    <submittedName>
        <fullName evidence="1">Uncharacterized protein</fullName>
    </submittedName>
</protein>
<dbReference type="EnsemblMetazoa" id="ACOM040253-RA">
    <property type="protein sequence ID" value="ACOM040253-PA.1"/>
    <property type="gene ID" value="ACOM040253"/>
</dbReference>
<evidence type="ECO:0000313" key="1">
    <source>
        <dbReference type="EnsemblMetazoa" id="ACOM040253-PA.1"/>
    </source>
</evidence>